<dbReference type="AlphaFoldDB" id="A0A9W9MHX8"/>
<name>A0A9W9MHX8_9EURO</name>
<gene>
    <name evidence="2" type="ORF">N7498_006290</name>
</gene>
<reference evidence="2" key="2">
    <citation type="journal article" date="2023" name="IMA Fungus">
        <title>Comparative genomic study of the Penicillium genus elucidates a diverse pangenome and 15 lateral gene transfer events.</title>
        <authorList>
            <person name="Petersen C."/>
            <person name="Sorensen T."/>
            <person name="Nielsen M.R."/>
            <person name="Sondergaard T.E."/>
            <person name="Sorensen J.L."/>
            <person name="Fitzpatrick D.A."/>
            <person name="Frisvad J.C."/>
            <person name="Nielsen K.L."/>
        </authorList>
    </citation>
    <scope>NUCLEOTIDE SEQUENCE</scope>
    <source>
        <strain evidence="2">IBT 15544</strain>
    </source>
</reference>
<dbReference type="Pfam" id="PF11595">
    <property type="entry name" value="DUF3245"/>
    <property type="match status" value="1"/>
</dbReference>
<feature type="compositionally biased region" description="Low complexity" evidence="1">
    <location>
        <begin position="114"/>
        <end position="127"/>
    </location>
</feature>
<evidence type="ECO:0000313" key="2">
    <source>
        <dbReference type="EMBL" id="KAJ5201627.1"/>
    </source>
</evidence>
<dbReference type="InterPro" id="IPR021641">
    <property type="entry name" value="DUF3245"/>
</dbReference>
<sequence>MAASKSESDVILNRANVALARSQRLVSSWLPAQTDDELSHVKSEEELQREEDEIFTAVPETLGVGAPLPEKAADGSWNRTELSSNDKLRKQLLGRNYDKVMKAAAANKPPPQNAGPASAKSASATPAKSEESDDEEEGRAAMVGKKRKAGPAHAKKTTVAGNNQASDKVDGDESVPTKEAPSKPPSKGRKKATSYLDELLAERSKKRKKR</sequence>
<dbReference type="GeneID" id="83180653"/>
<evidence type="ECO:0000313" key="3">
    <source>
        <dbReference type="Proteomes" id="UP001150904"/>
    </source>
</evidence>
<comment type="caution">
    <text evidence="2">The sequence shown here is derived from an EMBL/GenBank/DDBJ whole genome shotgun (WGS) entry which is preliminary data.</text>
</comment>
<organism evidence="2 3">
    <name type="scientific">Penicillium cinerascens</name>
    <dbReference type="NCBI Taxonomy" id="70096"/>
    <lineage>
        <taxon>Eukaryota</taxon>
        <taxon>Fungi</taxon>
        <taxon>Dikarya</taxon>
        <taxon>Ascomycota</taxon>
        <taxon>Pezizomycotina</taxon>
        <taxon>Eurotiomycetes</taxon>
        <taxon>Eurotiomycetidae</taxon>
        <taxon>Eurotiales</taxon>
        <taxon>Aspergillaceae</taxon>
        <taxon>Penicillium</taxon>
    </lineage>
</organism>
<dbReference type="Proteomes" id="UP001150904">
    <property type="component" value="Unassembled WGS sequence"/>
</dbReference>
<feature type="compositionally biased region" description="Basic residues" evidence="1">
    <location>
        <begin position="144"/>
        <end position="156"/>
    </location>
</feature>
<feature type="region of interest" description="Disordered" evidence="1">
    <location>
        <begin position="60"/>
        <end position="210"/>
    </location>
</feature>
<proteinExistence type="predicted"/>
<dbReference type="EMBL" id="JAPQKR010000013">
    <property type="protein sequence ID" value="KAJ5201627.1"/>
    <property type="molecule type" value="Genomic_DNA"/>
</dbReference>
<accession>A0A9W9MHX8</accession>
<dbReference type="RefSeq" id="XP_058307543.1">
    <property type="nucleotide sequence ID" value="XM_058453352.1"/>
</dbReference>
<protein>
    <submittedName>
        <fullName evidence="2">Uncharacterized protein</fullName>
    </submittedName>
</protein>
<reference evidence="2" key="1">
    <citation type="submission" date="2022-12" db="EMBL/GenBank/DDBJ databases">
        <authorList>
            <person name="Petersen C."/>
        </authorList>
    </citation>
    <scope>NUCLEOTIDE SEQUENCE</scope>
    <source>
        <strain evidence="2">IBT 15544</strain>
    </source>
</reference>
<evidence type="ECO:0000256" key="1">
    <source>
        <dbReference type="SAM" id="MobiDB-lite"/>
    </source>
</evidence>
<keyword evidence="3" id="KW-1185">Reference proteome</keyword>
<dbReference type="OrthoDB" id="3438340at2759"/>